<sequence>MYGRGYRCDRCAIGWHSSPSCPNSPGARFSPTIHEVQRQVHALNRVGSPADRDRHRRLSGPLPEIPPPLGFRWWWIPLGLVVFVALVILI</sequence>
<accession>A0A4V2P9K4</accession>
<keyword evidence="3" id="KW-1185">Reference proteome</keyword>
<keyword evidence="1" id="KW-1133">Transmembrane helix</keyword>
<name>A0A4V2P9K4_9NOCA</name>
<evidence type="ECO:0000256" key="1">
    <source>
        <dbReference type="SAM" id="Phobius"/>
    </source>
</evidence>
<proteinExistence type="predicted"/>
<comment type="caution">
    <text evidence="2">The sequence shown here is derived from an EMBL/GenBank/DDBJ whole genome shotgun (WGS) entry which is preliminary data.</text>
</comment>
<dbReference type="Proteomes" id="UP000294856">
    <property type="component" value="Unassembled WGS sequence"/>
</dbReference>
<protein>
    <submittedName>
        <fullName evidence="2">Uncharacterized protein</fullName>
    </submittedName>
</protein>
<dbReference type="EMBL" id="SMFR01000008">
    <property type="protein sequence ID" value="TCJ89925.1"/>
    <property type="molecule type" value="Genomic_DNA"/>
</dbReference>
<keyword evidence="1" id="KW-0472">Membrane</keyword>
<keyword evidence="1" id="KW-0812">Transmembrane</keyword>
<evidence type="ECO:0000313" key="3">
    <source>
        <dbReference type="Proteomes" id="UP000294856"/>
    </source>
</evidence>
<evidence type="ECO:0000313" key="2">
    <source>
        <dbReference type="EMBL" id="TCJ89925.1"/>
    </source>
</evidence>
<feature type="transmembrane region" description="Helical" evidence="1">
    <location>
        <begin position="71"/>
        <end position="89"/>
    </location>
</feature>
<gene>
    <name evidence="2" type="ORF">DFR71_6215</name>
</gene>
<organism evidence="2 3">
    <name type="scientific">Nocardia alba</name>
    <dbReference type="NCBI Taxonomy" id="225051"/>
    <lineage>
        <taxon>Bacteria</taxon>
        <taxon>Bacillati</taxon>
        <taxon>Actinomycetota</taxon>
        <taxon>Actinomycetes</taxon>
        <taxon>Mycobacteriales</taxon>
        <taxon>Nocardiaceae</taxon>
        <taxon>Nocardia</taxon>
    </lineage>
</organism>
<reference evidence="2 3" key="1">
    <citation type="submission" date="2019-03" db="EMBL/GenBank/DDBJ databases">
        <title>Genomic Encyclopedia of Type Strains, Phase IV (KMG-IV): sequencing the most valuable type-strain genomes for metagenomic binning, comparative biology and taxonomic classification.</title>
        <authorList>
            <person name="Goeker M."/>
        </authorList>
    </citation>
    <scope>NUCLEOTIDE SEQUENCE [LARGE SCALE GENOMIC DNA]</scope>
    <source>
        <strain evidence="2 3">DSM 44684</strain>
    </source>
</reference>
<dbReference type="AlphaFoldDB" id="A0A4V2P9K4"/>